<dbReference type="GO" id="GO:0008270">
    <property type="term" value="F:zinc ion binding"/>
    <property type="evidence" value="ECO:0007669"/>
    <property type="project" value="UniProtKB-KW"/>
</dbReference>
<dbReference type="GO" id="GO:0016818">
    <property type="term" value="F:hydrolase activity, acting on acid anhydrides, in phosphorus-containing anhydrides"/>
    <property type="evidence" value="ECO:0007669"/>
    <property type="project" value="InterPro"/>
</dbReference>
<evidence type="ECO:0000313" key="17">
    <source>
        <dbReference type="Proteomes" id="UP000613580"/>
    </source>
</evidence>
<dbReference type="SUPFAM" id="SSF53474">
    <property type="entry name" value="alpha/beta-Hydrolases"/>
    <property type="match status" value="1"/>
</dbReference>
<keyword evidence="10" id="KW-0539">Nucleus</keyword>
<dbReference type="InterPro" id="IPR013094">
    <property type="entry name" value="AB_hydrolase_3"/>
</dbReference>
<dbReference type="GO" id="GO:0008094">
    <property type="term" value="F:ATP-dependent activity, acting on DNA"/>
    <property type="evidence" value="ECO:0007669"/>
    <property type="project" value="TreeGrafter"/>
</dbReference>
<evidence type="ECO:0000256" key="12">
    <source>
        <dbReference type="SAM" id="MobiDB-lite"/>
    </source>
</evidence>
<keyword evidence="7" id="KW-0347">Helicase</keyword>
<dbReference type="InterPro" id="IPR029058">
    <property type="entry name" value="AB_hydrolase_fold"/>
</dbReference>
<dbReference type="InterPro" id="IPR001650">
    <property type="entry name" value="Helicase_C-like"/>
</dbReference>
<dbReference type="PANTHER" id="PTHR45626">
    <property type="entry name" value="TRANSCRIPTION TERMINATION FACTOR 2-RELATED"/>
    <property type="match status" value="1"/>
</dbReference>
<evidence type="ECO:0000259" key="15">
    <source>
        <dbReference type="PROSITE" id="PS51194"/>
    </source>
</evidence>
<evidence type="ECO:0000256" key="7">
    <source>
        <dbReference type="ARBA" id="ARBA00022806"/>
    </source>
</evidence>
<dbReference type="Gene3D" id="3.40.50.10810">
    <property type="entry name" value="Tandem AAA-ATPase domain"/>
    <property type="match status" value="1"/>
</dbReference>
<dbReference type="InterPro" id="IPR050628">
    <property type="entry name" value="SNF2_RAD54_helicase_TF"/>
</dbReference>
<feature type="region of interest" description="Disordered" evidence="12">
    <location>
        <begin position="879"/>
        <end position="926"/>
    </location>
</feature>
<dbReference type="PANTHER" id="PTHR45626:SF17">
    <property type="entry name" value="HELICASE-LIKE TRANSCRIPTION FACTOR"/>
    <property type="match status" value="1"/>
</dbReference>
<name>A0A8H6SVC0_MYCCL</name>
<accession>A0A8H6SVC0</accession>
<dbReference type="InterPro" id="IPR001841">
    <property type="entry name" value="Znf_RING"/>
</dbReference>
<evidence type="ECO:0000313" key="16">
    <source>
        <dbReference type="EMBL" id="KAF7306156.1"/>
    </source>
</evidence>
<dbReference type="SMART" id="SM00487">
    <property type="entry name" value="DEXDc"/>
    <property type="match status" value="1"/>
</dbReference>
<dbReference type="InterPro" id="IPR014001">
    <property type="entry name" value="Helicase_ATP-bd"/>
</dbReference>
<keyword evidence="3" id="KW-0479">Metal-binding</keyword>
<evidence type="ECO:0000256" key="11">
    <source>
        <dbReference type="PROSITE-ProRule" id="PRU00175"/>
    </source>
</evidence>
<proteinExistence type="inferred from homology"/>
<dbReference type="EMBL" id="JACAZE010000009">
    <property type="protein sequence ID" value="KAF7306156.1"/>
    <property type="molecule type" value="Genomic_DNA"/>
</dbReference>
<dbReference type="Gene3D" id="3.30.40.10">
    <property type="entry name" value="Zinc/RING finger domain, C3HC4 (zinc finger)"/>
    <property type="match status" value="1"/>
</dbReference>
<evidence type="ECO:0000256" key="6">
    <source>
        <dbReference type="ARBA" id="ARBA00022801"/>
    </source>
</evidence>
<feature type="region of interest" description="Disordered" evidence="12">
    <location>
        <begin position="84"/>
        <end position="131"/>
    </location>
</feature>
<keyword evidence="5 11" id="KW-0863">Zinc-finger</keyword>
<dbReference type="SUPFAM" id="SSF52540">
    <property type="entry name" value="P-loop containing nucleoside triphosphate hydrolases"/>
    <property type="match status" value="2"/>
</dbReference>
<feature type="compositionally biased region" description="Basic residues" evidence="12">
    <location>
        <begin position="906"/>
        <end position="918"/>
    </location>
</feature>
<dbReference type="Proteomes" id="UP000613580">
    <property type="component" value="Unassembled WGS sequence"/>
</dbReference>
<gene>
    <name evidence="16" type="ORF">HMN09_00770900</name>
</gene>
<reference evidence="16" key="1">
    <citation type="submission" date="2020-05" db="EMBL/GenBank/DDBJ databases">
        <title>Mycena genomes resolve the evolution of fungal bioluminescence.</title>
        <authorList>
            <person name="Tsai I.J."/>
        </authorList>
    </citation>
    <scope>NUCLEOTIDE SEQUENCE</scope>
    <source>
        <strain evidence="16">110903Hualien_Pintung</strain>
    </source>
</reference>
<evidence type="ECO:0000256" key="10">
    <source>
        <dbReference type="ARBA" id="ARBA00023242"/>
    </source>
</evidence>
<dbReference type="PROSITE" id="PS50089">
    <property type="entry name" value="ZF_RING_2"/>
    <property type="match status" value="1"/>
</dbReference>
<keyword evidence="9" id="KW-0067">ATP-binding</keyword>
<dbReference type="PROSITE" id="PS51192">
    <property type="entry name" value="HELICASE_ATP_BIND_1"/>
    <property type="match status" value="1"/>
</dbReference>
<feature type="compositionally biased region" description="Low complexity" evidence="12">
    <location>
        <begin position="113"/>
        <end position="125"/>
    </location>
</feature>
<dbReference type="PROSITE" id="PS51194">
    <property type="entry name" value="HELICASE_CTER"/>
    <property type="match status" value="1"/>
</dbReference>
<dbReference type="SMART" id="SM00490">
    <property type="entry name" value="HELICc"/>
    <property type="match status" value="1"/>
</dbReference>
<dbReference type="PROSITE" id="PS00518">
    <property type="entry name" value="ZF_RING_1"/>
    <property type="match status" value="1"/>
</dbReference>
<dbReference type="InterPro" id="IPR013083">
    <property type="entry name" value="Znf_RING/FYVE/PHD"/>
</dbReference>
<dbReference type="GO" id="GO:0006281">
    <property type="term" value="P:DNA repair"/>
    <property type="evidence" value="ECO:0007669"/>
    <property type="project" value="TreeGrafter"/>
</dbReference>
<evidence type="ECO:0000256" key="5">
    <source>
        <dbReference type="ARBA" id="ARBA00022771"/>
    </source>
</evidence>
<sequence length="1381" mass="151045">MSHHVEDGQNVKARSVEEPPLLKVSCAMVAPFGVNTESQFNGGTGVVLLQLAATAPERITGFSSLTSADQSKIRLAMARRQVDPADKAIANPSLDLAGAPQTSQKRSRETYEASQASSSAAAGPSQPKPKTVINLVDGEEEEVEADEPALDELYTTMTTQVVGVQYYQGLVSPGQAVNLVREPSNRYDSNAVQVKNIQNIQVGHLPRTVSASLAPLLDGKYVSVEGLMNEGNMTSRARVYTLSIDLKIYGSGLPQQRAFLEPRLIWATPGRRGFPSSSAGPSSSAPSSSQAPPRSQAGGSSKKAQTAAQIEAARRMAEEQQKANALKAALDTMEKVDDERRRNSLLDQLLSADDIFNLPTCPDAPGKGKGLRVDLLRHQAALQWALERENPVLPQKESDKPVQFWQLRAGGIYFNLAASTPQREKPVLNRGAICADAMGLGKTLTMLALILVTKKQASPGYSNSTLIVAPLSVLSNWEKQIQDHCLPGALTYYVYHGKYSPRSLSLMPTETASEKKREISAAELQRYDVVIATYQTRVILDEAHTIRNPKTKLAKGAFALEAERRWALAATPIDLGSLLHFLRICAPLDSPDMYNRLVIRKIKNGDPDGAKLLRNLMTHICLRRTKEMQDSQGRALVPLPPVEMIKVQIALPAEAREVYDQVEEISRDRVAAYLRSGSTVAQASILSILTRLRQMVLHTSLVPPDYLEQLRTVEEPDNAPKQAQVLTAHDKIQLQAKLSQAIEECEDELTDARITSCMHVFCNDCISESLNRNQQCPMDRRPLSAGDLHKLEEAPDATQAPFQDKSETAEGGSSAKIDQLVELLKLTPRNDKALVFSQFTSFLDRVADRFDEEGIEYIRFDGRMSGKRREEAIAQFSVPLGTDNRAASADDSDEDFIDDDDDDAPRRKKGKGKGKQRAKASAYSGSGGNPKVMLISLKAGALGLNLTVANHVFLMDPWWQEGIESQAIDRVNRIGQTKSVRVYQMIAENTVESKVLEIQDRKKQLIKHAFSGIQQRETPRQQREARLADLVALFGLEGQFRLEIRAQDSGAAFNDVHDSEVYKRRVLSPKTGSRDMEPFTLVFAKVDGLELSVDVYIPSKASPTEKAPICLRFHGGGLVQGTRTSLSPHQLAAIETCNLCIVSADYRLAPQTRLPGILSDCKAAMEFVSSEGFAAATGDRVDVSKLVVSGSSAGGFLALLCGTGIGFAACGLAPPPNVKGIAAIYPITDLGDAFWTTKHHPPPFLQRVIPESEVAVFLDPAAPQSCYVPNDVPRGMLFFYAVQEGILEKLVLEGTDIPAPAVAIGPQLKALNKLEVPIYLVHGDADQLVPVKQSRDVEAALQEINASDHTYEEVPGVDHLYDRSPGYTMDNMYAFISRITR</sequence>
<dbReference type="SMART" id="SM00910">
    <property type="entry name" value="HIRAN"/>
    <property type="match status" value="1"/>
</dbReference>
<dbReference type="Gene3D" id="3.30.70.2330">
    <property type="match status" value="1"/>
</dbReference>
<feature type="domain" description="Helicase ATP-binding" evidence="14">
    <location>
        <begin position="423"/>
        <end position="590"/>
    </location>
</feature>
<comment type="similarity">
    <text evidence="2">Belongs to the SNF2/RAD54 helicase family.</text>
</comment>
<feature type="domain" description="RING-type" evidence="13">
    <location>
        <begin position="745"/>
        <end position="780"/>
    </location>
</feature>
<comment type="subcellular location">
    <subcellularLocation>
        <location evidence="1">Nucleus</location>
    </subcellularLocation>
</comment>
<feature type="compositionally biased region" description="Low complexity" evidence="12">
    <location>
        <begin position="271"/>
        <end position="298"/>
    </location>
</feature>
<dbReference type="InterPro" id="IPR000330">
    <property type="entry name" value="SNF2_N"/>
</dbReference>
<dbReference type="Gene3D" id="3.40.50.1820">
    <property type="entry name" value="alpha/beta hydrolase"/>
    <property type="match status" value="1"/>
</dbReference>
<feature type="compositionally biased region" description="Acidic residues" evidence="12">
    <location>
        <begin position="890"/>
        <end position="903"/>
    </location>
</feature>
<dbReference type="OrthoDB" id="448448at2759"/>
<comment type="caution">
    <text evidence="16">The sequence shown here is derived from an EMBL/GenBank/DDBJ whole genome shotgun (WGS) entry which is preliminary data.</text>
</comment>
<keyword evidence="17" id="KW-1185">Reference proteome</keyword>
<dbReference type="Pfam" id="PF00271">
    <property type="entry name" value="Helicase_C"/>
    <property type="match status" value="2"/>
</dbReference>
<dbReference type="CDD" id="cd18793">
    <property type="entry name" value="SF2_C_SNF"/>
    <property type="match status" value="1"/>
</dbReference>
<dbReference type="Pfam" id="PF13923">
    <property type="entry name" value="zf-C3HC4_2"/>
    <property type="match status" value="1"/>
</dbReference>
<keyword evidence="6" id="KW-0378">Hydrolase</keyword>
<dbReference type="GO" id="GO:0005634">
    <property type="term" value="C:nucleus"/>
    <property type="evidence" value="ECO:0007669"/>
    <property type="project" value="UniProtKB-SubCell"/>
</dbReference>
<protein>
    <submittedName>
        <fullName evidence="16">Uncharacterized protein</fullName>
    </submittedName>
</protein>
<evidence type="ECO:0000256" key="9">
    <source>
        <dbReference type="ARBA" id="ARBA00022840"/>
    </source>
</evidence>
<dbReference type="GO" id="GO:0004386">
    <property type="term" value="F:helicase activity"/>
    <property type="evidence" value="ECO:0007669"/>
    <property type="project" value="UniProtKB-KW"/>
</dbReference>
<dbReference type="Pfam" id="PF07859">
    <property type="entry name" value="Abhydrolase_3"/>
    <property type="match status" value="1"/>
</dbReference>
<organism evidence="16 17">
    <name type="scientific">Mycena chlorophos</name>
    <name type="common">Agaric fungus</name>
    <name type="synonym">Agaricus chlorophos</name>
    <dbReference type="NCBI Taxonomy" id="658473"/>
    <lineage>
        <taxon>Eukaryota</taxon>
        <taxon>Fungi</taxon>
        <taxon>Dikarya</taxon>
        <taxon>Basidiomycota</taxon>
        <taxon>Agaricomycotina</taxon>
        <taxon>Agaricomycetes</taxon>
        <taxon>Agaricomycetidae</taxon>
        <taxon>Agaricales</taxon>
        <taxon>Marasmiineae</taxon>
        <taxon>Mycenaceae</taxon>
        <taxon>Mycena</taxon>
    </lineage>
</organism>
<dbReference type="SUPFAM" id="SSF57850">
    <property type="entry name" value="RING/U-box"/>
    <property type="match status" value="1"/>
</dbReference>
<feature type="region of interest" description="Disordered" evidence="12">
    <location>
        <begin position="271"/>
        <end position="312"/>
    </location>
</feature>
<keyword evidence="8" id="KW-0862">Zinc</keyword>
<dbReference type="InterPro" id="IPR017907">
    <property type="entry name" value="Znf_RING_CS"/>
</dbReference>
<evidence type="ECO:0000256" key="4">
    <source>
        <dbReference type="ARBA" id="ARBA00022741"/>
    </source>
</evidence>
<feature type="region of interest" description="Disordered" evidence="12">
    <location>
        <begin position="793"/>
        <end position="814"/>
    </location>
</feature>
<keyword evidence="4" id="KW-0547">Nucleotide-binding</keyword>
<dbReference type="Gene3D" id="3.40.50.300">
    <property type="entry name" value="P-loop containing nucleotide triphosphate hydrolases"/>
    <property type="match status" value="1"/>
</dbReference>
<dbReference type="GO" id="GO:0003676">
    <property type="term" value="F:nucleic acid binding"/>
    <property type="evidence" value="ECO:0007669"/>
    <property type="project" value="InterPro"/>
</dbReference>
<evidence type="ECO:0000259" key="14">
    <source>
        <dbReference type="PROSITE" id="PS51192"/>
    </source>
</evidence>
<evidence type="ECO:0000256" key="3">
    <source>
        <dbReference type="ARBA" id="ARBA00022723"/>
    </source>
</evidence>
<dbReference type="InterPro" id="IPR027417">
    <property type="entry name" value="P-loop_NTPase"/>
</dbReference>
<dbReference type="Pfam" id="PF08797">
    <property type="entry name" value="HIRAN"/>
    <property type="match status" value="1"/>
</dbReference>
<feature type="domain" description="Helicase C-terminal" evidence="15">
    <location>
        <begin position="816"/>
        <end position="1014"/>
    </location>
</feature>
<dbReference type="InterPro" id="IPR038718">
    <property type="entry name" value="SNF2-like_sf"/>
</dbReference>
<evidence type="ECO:0000256" key="2">
    <source>
        <dbReference type="ARBA" id="ARBA00007025"/>
    </source>
</evidence>
<evidence type="ECO:0000259" key="13">
    <source>
        <dbReference type="PROSITE" id="PS50089"/>
    </source>
</evidence>
<evidence type="ECO:0000256" key="8">
    <source>
        <dbReference type="ARBA" id="ARBA00022833"/>
    </source>
</evidence>
<dbReference type="InterPro" id="IPR049730">
    <property type="entry name" value="SNF2/RAD54-like_C"/>
</dbReference>
<dbReference type="GO" id="GO:0005524">
    <property type="term" value="F:ATP binding"/>
    <property type="evidence" value="ECO:0007669"/>
    <property type="project" value="UniProtKB-KW"/>
</dbReference>
<dbReference type="InterPro" id="IPR014905">
    <property type="entry name" value="HIRAN"/>
</dbReference>
<evidence type="ECO:0000256" key="1">
    <source>
        <dbReference type="ARBA" id="ARBA00004123"/>
    </source>
</evidence>
<dbReference type="Pfam" id="PF00176">
    <property type="entry name" value="SNF2-rel_dom"/>
    <property type="match status" value="1"/>
</dbReference>